<proteinExistence type="predicted"/>
<protein>
    <submittedName>
        <fullName evidence="1">Uncharacterized protein</fullName>
    </submittedName>
</protein>
<reference evidence="1 2" key="1">
    <citation type="submission" date="2017-09" db="EMBL/GenBank/DDBJ databases">
        <authorList>
            <person name="Ehlers B."/>
            <person name="Leendertz F.H."/>
        </authorList>
    </citation>
    <scope>NUCLEOTIDE SEQUENCE [LARGE SCALE GENOMIC DNA]</scope>
    <source>
        <strain evidence="1 2">USBA 140</strain>
    </source>
</reference>
<dbReference type="Proteomes" id="UP000219621">
    <property type="component" value="Unassembled WGS sequence"/>
</dbReference>
<organism evidence="1 2">
    <name type="scientific">Caenispirillum bisanense</name>
    <dbReference type="NCBI Taxonomy" id="414052"/>
    <lineage>
        <taxon>Bacteria</taxon>
        <taxon>Pseudomonadati</taxon>
        <taxon>Pseudomonadota</taxon>
        <taxon>Alphaproteobacteria</taxon>
        <taxon>Rhodospirillales</taxon>
        <taxon>Novispirillaceae</taxon>
        <taxon>Caenispirillum</taxon>
    </lineage>
</organism>
<gene>
    <name evidence="1" type="ORF">SAMN05421508_103132</name>
</gene>
<sequence>MRLQLRDPVTRQAFRQALRARIPAARPEHIDETIAAATGFGSRFDLEAALRDDEQGYFVQAAEASLKACDFGHTLSAAAVLAAARFAHEVGGRQPTADNDDDAFVPRVVGVAYAGGRAGPHATHGSALIEWTEPGRFRLEVVLTRRGGERRTFVWRGDSPEAVVAELRDAVERAAILPPPDVRALLAEALAAARQALGETVG</sequence>
<dbReference type="AlphaFoldDB" id="A0A286GF36"/>
<evidence type="ECO:0000313" key="2">
    <source>
        <dbReference type="Proteomes" id="UP000219621"/>
    </source>
</evidence>
<dbReference type="EMBL" id="OCNJ01000003">
    <property type="protein sequence ID" value="SOD93624.1"/>
    <property type="molecule type" value="Genomic_DNA"/>
</dbReference>
<evidence type="ECO:0000313" key="1">
    <source>
        <dbReference type="EMBL" id="SOD93624.1"/>
    </source>
</evidence>
<accession>A0A286GF36</accession>
<dbReference type="RefSeq" id="WP_097278499.1">
    <property type="nucleotide sequence ID" value="NZ_OCNJ01000003.1"/>
</dbReference>
<keyword evidence="2" id="KW-1185">Reference proteome</keyword>
<name>A0A286GF36_9PROT</name>